<dbReference type="AlphaFoldDB" id="A0AAD3MCE6"/>
<comment type="caution">
    <text evidence="3">The sequence shown here is derived from an EMBL/GenBank/DDBJ whole genome shotgun (WGS) entry which is preliminary data.</text>
</comment>
<feature type="compositionally biased region" description="Low complexity" evidence="1">
    <location>
        <begin position="207"/>
        <end position="216"/>
    </location>
</feature>
<name>A0AAD3MCE6_LATJO</name>
<reference evidence="3" key="1">
    <citation type="submission" date="2022-08" db="EMBL/GenBank/DDBJ databases">
        <title>Genome sequencing of akame (Lates japonicus).</title>
        <authorList>
            <person name="Hashiguchi Y."/>
            <person name="Takahashi H."/>
        </authorList>
    </citation>
    <scope>NUCLEOTIDE SEQUENCE</scope>
    <source>
        <strain evidence="3">Kochi</strain>
    </source>
</reference>
<proteinExistence type="predicted"/>
<keyword evidence="4" id="KW-1185">Reference proteome</keyword>
<evidence type="ECO:0000313" key="3">
    <source>
        <dbReference type="EMBL" id="GLD51398.1"/>
    </source>
</evidence>
<feature type="region of interest" description="Disordered" evidence="1">
    <location>
        <begin position="1"/>
        <end position="30"/>
    </location>
</feature>
<feature type="region of interest" description="Disordered" evidence="1">
    <location>
        <begin position="194"/>
        <end position="220"/>
    </location>
</feature>
<evidence type="ECO:0000256" key="2">
    <source>
        <dbReference type="SAM" id="Phobius"/>
    </source>
</evidence>
<keyword evidence="2" id="KW-0472">Membrane</keyword>
<sequence length="272" mass="29504">MAAGRHDDGSDGDVVVKNPDELPTTRSLTPPHSSLLIKALVTGVLPMPAPSFTSCQTPSGSSGVFEVTFITVPLGDIVVLIERLSRWPSSRLCGLLPLPVLFLCLSWAWRVLIINCCSGSSPWAAKMVVTLTVARASRCWSLDPLQPQPIMFSTVSVAGNIVKLILVWLKRLVLFCWMSSTGLEGMKGIGVTWTDASKSRDPTPRMGAPGRAQPLPARLPPPEDPLCKLKKLAMQMPHQAADGGTNLEVMGMPLEEKTKMGRSWKADQRPRT</sequence>
<accession>A0AAD3MCE6</accession>
<feature type="transmembrane region" description="Helical" evidence="2">
    <location>
        <begin position="92"/>
        <end position="113"/>
    </location>
</feature>
<evidence type="ECO:0000313" key="4">
    <source>
        <dbReference type="Proteomes" id="UP001279410"/>
    </source>
</evidence>
<evidence type="ECO:0000256" key="1">
    <source>
        <dbReference type="SAM" id="MobiDB-lite"/>
    </source>
</evidence>
<feature type="transmembrane region" description="Helical" evidence="2">
    <location>
        <begin position="150"/>
        <end position="169"/>
    </location>
</feature>
<protein>
    <submittedName>
        <fullName evidence="3">Wolframin</fullName>
    </submittedName>
</protein>
<keyword evidence="2" id="KW-0812">Transmembrane</keyword>
<keyword evidence="2" id="KW-1133">Transmembrane helix</keyword>
<organism evidence="3 4">
    <name type="scientific">Lates japonicus</name>
    <name type="common">Japanese lates</name>
    <dbReference type="NCBI Taxonomy" id="270547"/>
    <lineage>
        <taxon>Eukaryota</taxon>
        <taxon>Metazoa</taxon>
        <taxon>Chordata</taxon>
        <taxon>Craniata</taxon>
        <taxon>Vertebrata</taxon>
        <taxon>Euteleostomi</taxon>
        <taxon>Actinopterygii</taxon>
        <taxon>Neopterygii</taxon>
        <taxon>Teleostei</taxon>
        <taxon>Neoteleostei</taxon>
        <taxon>Acanthomorphata</taxon>
        <taxon>Carangaria</taxon>
        <taxon>Carangaria incertae sedis</taxon>
        <taxon>Centropomidae</taxon>
        <taxon>Lates</taxon>
    </lineage>
</organism>
<dbReference type="Proteomes" id="UP001279410">
    <property type="component" value="Unassembled WGS sequence"/>
</dbReference>
<gene>
    <name evidence="3" type="ORF">AKAME5_002810000</name>
</gene>
<dbReference type="EMBL" id="BRZM01003663">
    <property type="protein sequence ID" value="GLD51398.1"/>
    <property type="molecule type" value="Genomic_DNA"/>
</dbReference>